<feature type="signal peptide" evidence="1">
    <location>
        <begin position="1"/>
        <end position="20"/>
    </location>
</feature>
<reference evidence="2 3" key="1">
    <citation type="submission" date="2021-06" db="EMBL/GenBank/DDBJ databases">
        <title>Caerostris extrusa draft genome.</title>
        <authorList>
            <person name="Kono N."/>
            <person name="Arakawa K."/>
        </authorList>
    </citation>
    <scope>NUCLEOTIDE SEQUENCE [LARGE SCALE GENOMIC DNA]</scope>
</reference>
<comment type="caution">
    <text evidence="2">The sequence shown here is derived from an EMBL/GenBank/DDBJ whole genome shotgun (WGS) entry which is preliminary data.</text>
</comment>
<keyword evidence="1" id="KW-0732">Signal</keyword>
<name>A0AAV4QVD4_CAEEX</name>
<dbReference type="AlphaFoldDB" id="A0AAV4QVD4"/>
<feature type="chain" id="PRO_5043394251" description="Secreted protein" evidence="1">
    <location>
        <begin position="21"/>
        <end position="247"/>
    </location>
</feature>
<gene>
    <name evidence="2" type="ORF">CEXT_500441</name>
</gene>
<sequence length="247" mass="28113">MSSGLDVLVVVIDVLVVARANEAAQIVCIQPALSNANTSSGPGIRLLPDSLLNRLFAEMVRKGNYSWHRVMESNKTRREGSIRAICSEGDERELMKRHKSSCIQPAPYRMRTRSLVQGIWIRLLPDSLLNRLFMEMFRKAHYSWCIGVMESNKTRRFHFLHPRIRRANEAAQIVCIQPALYRMRTQVQVQGIRIRLLPDSLLNRLFTEMVWKAHYSVCGGSSIGVMESNKTRRVGSVRAICSEGDEG</sequence>
<dbReference type="EMBL" id="BPLR01006736">
    <property type="protein sequence ID" value="GIY12072.1"/>
    <property type="molecule type" value="Genomic_DNA"/>
</dbReference>
<dbReference type="Proteomes" id="UP001054945">
    <property type="component" value="Unassembled WGS sequence"/>
</dbReference>
<protein>
    <recommendedName>
        <fullName evidence="4">Secreted protein</fullName>
    </recommendedName>
</protein>
<evidence type="ECO:0000313" key="3">
    <source>
        <dbReference type="Proteomes" id="UP001054945"/>
    </source>
</evidence>
<evidence type="ECO:0008006" key="4">
    <source>
        <dbReference type="Google" id="ProtNLM"/>
    </source>
</evidence>
<accession>A0AAV4QVD4</accession>
<organism evidence="2 3">
    <name type="scientific">Caerostris extrusa</name>
    <name type="common">Bark spider</name>
    <name type="synonym">Caerostris bankana</name>
    <dbReference type="NCBI Taxonomy" id="172846"/>
    <lineage>
        <taxon>Eukaryota</taxon>
        <taxon>Metazoa</taxon>
        <taxon>Ecdysozoa</taxon>
        <taxon>Arthropoda</taxon>
        <taxon>Chelicerata</taxon>
        <taxon>Arachnida</taxon>
        <taxon>Araneae</taxon>
        <taxon>Araneomorphae</taxon>
        <taxon>Entelegynae</taxon>
        <taxon>Araneoidea</taxon>
        <taxon>Araneidae</taxon>
        <taxon>Caerostris</taxon>
    </lineage>
</organism>
<evidence type="ECO:0000256" key="1">
    <source>
        <dbReference type="SAM" id="SignalP"/>
    </source>
</evidence>
<keyword evidence="3" id="KW-1185">Reference proteome</keyword>
<evidence type="ECO:0000313" key="2">
    <source>
        <dbReference type="EMBL" id="GIY12072.1"/>
    </source>
</evidence>
<proteinExistence type="predicted"/>